<reference evidence="5" key="1">
    <citation type="submission" date="2016-10" db="EMBL/GenBank/DDBJ databases">
        <authorList>
            <person name="Varghese N."/>
            <person name="Submissions S."/>
        </authorList>
    </citation>
    <scope>NUCLEOTIDE SEQUENCE [LARGE SCALE GENOMIC DNA]</scope>
    <source>
        <strain evidence="5">DSM 21620</strain>
    </source>
</reference>
<proteinExistence type="predicted"/>
<sequence>MNKKIAGLFTSVIGLSILLAGCSLKGEQAVDEVDVPQDTTYVDELEENALDPGAAEAPADGETPAEGEAPAEGEEEQQPEDGAKEGESATAKRQLFLMDANGMVVPMTFELPQTNEVAKETLEYLVKDGPVTDMLPNGFEAVLPAGTTINGIDAQEDGTLIVDFSKEFNEYEAANEKKILESITYTLTQFENVNNVSLRVEGQELAKMPVDGTPIGKSYSRADGINLMDNGITTVDSESVTLYFPAEAVDGTPYEVPVTERMNSNAENGYEEIVNALIDGPAMDSNLSNVFNTGSSLASEPTLKDGVLSLEFNKEVLSNVDEAAITDQLMETLVMSLTELEEVEAVSVTVEGVEEVFNEHGEAYAEPVTREQYVPAEKL</sequence>
<evidence type="ECO:0000256" key="2">
    <source>
        <dbReference type="SAM" id="SignalP"/>
    </source>
</evidence>
<dbReference type="InterPro" id="IPR019606">
    <property type="entry name" value="GerMN"/>
</dbReference>
<keyword evidence="5" id="KW-1185">Reference proteome</keyword>
<dbReference type="PROSITE" id="PS51257">
    <property type="entry name" value="PROKAR_LIPOPROTEIN"/>
    <property type="match status" value="1"/>
</dbReference>
<dbReference type="Pfam" id="PF10646">
    <property type="entry name" value="Germane"/>
    <property type="match status" value="2"/>
</dbReference>
<evidence type="ECO:0000313" key="4">
    <source>
        <dbReference type="EMBL" id="SDD13048.1"/>
    </source>
</evidence>
<feature type="compositionally biased region" description="Low complexity" evidence="1">
    <location>
        <begin position="52"/>
        <end position="62"/>
    </location>
</feature>
<dbReference type="AlphaFoldDB" id="A0A1G6S830"/>
<dbReference type="OrthoDB" id="1715058at2"/>
<feature type="compositionally biased region" description="Acidic residues" evidence="1">
    <location>
        <begin position="63"/>
        <end position="79"/>
    </location>
</feature>
<dbReference type="RefSeq" id="WP_093727637.1">
    <property type="nucleotide sequence ID" value="NZ_FMZB01000007.1"/>
</dbReference>
<dbReference type="Proteomes" id="UP000198666">
    <property type="component" value="Unassembled WGS sequence"/>
</dbReference>
<feature type="region of interest" description="Disordered" evidence="1">
    <location>
        <begin position="49"/>
        <end position="89"/>
    </location>
</feature>
<dbReference type="SMART" id="SM00909">
    <property type="entry name" value="Germane"/>
    <property type="match status" value="2"/>
</dbReference>
<accession>A0A1G6S830</accession>
<evidence type="ECO:0000259" key="3">
    <source>
        <dbReference type="SMART" id="SM00909"/>
    </source>
</evidence>
<dbReference type="EMBL" id="FMZB01000007">
    <property type="protein sequence ID" value="SDD13048.1"/>
    <property type="molecule type" value="Genomic_DNA"/>
</dbReference>
<protein>
    <submittedName>
        <fullName evidence="4">Germination protein M</fullName>
    </submittedName>
</protein>
<feature type="chain" id="PRO_5038861276" evidence="2">
    <location>
        <begin position="26"/>
        <end position="379"/>
    </location>
</feature>
<keyword evidence="2" id="KW-0732">Signal</keyword>
<gene>
    <name evidence="4" type="ORF">SAMN05421663_10713</name>
</gene>
<feature type="domain" description="GerMN" evidence="3">
    <location>
        <begin position="270"/>
        <end position="359"/>
    </location>
</feature>
<evidence type="ECO:0000313" key="5">
    <source>
        <dbReference type="Proteomes" id="UP000198666"/>
    </source>
</evidence>
<feature type="signal peptide" evidence="2">
    <location>
        <begin position="1"/>
        <end position="25"/>
    </location>
</feature>
<organism evidence="4 5">
    <name type="scientific">Terribacillus halophilus</name>
    <dbReference type="NCBI Taxonomy" id="361279"/>
    <lineage>
        <taxon>Bacteria</taxon>
        <taxon>Bacillati</taxon>
        <taxon>Bacillota</taxon>
        <taxon>Bacilli</taxon>
        <taxon>Bacillales</taxon>
        <taxon>Bacillaceae</taxon>
        <taxon>Terribacillus</taxon>
    </lineage>
</organism>
<name>A0A1G6S830_9BACI</name>
<dbReference type="STRING" id="361279.SAMN05421663_10713"/>
<evidence type="ECO:0000256" key="1">
    <source>
        <dbReference type="SAM" id="MobiDB-lite"/>
    </source>
</evidence>
<feature type="domain" description="GerMN" evidence="3">
    <location>
        <begin position="118"/>
        <end position="209"/>
    </location>
</feature>